<dbReference type="PRINTS" id="PR01036">
    <property type="entry name" value="TCRTETB"/>
</dbReference>
<dbReference type="Gene3D" id="1.20.1720.10">
    <property type="entry name" value="Multidrug resistance protein D"/>
    <property type="match status" value="1"/>
</dbReference>
<feature type="transmembrane region" description="Helical" evidence="7">
    <location>
        <begin position="405"/>
        <end position="428"/>
    </location>
</feature>
<name>A0AAD4L2P1_9EURO</name>
<keyword evidence="4 7" id="KW-1133">Transmembrane helix</keyword>
<feature type="transmembrane region" description="Helical" evidence="7">
    <location>
        <begin position="204"/>
        <end position="227"/>
    </location>
</feature>
<dbReference type="GO" id="GO:0022857">
    <property type="term" value="F:transmembrane transporter activity"/>
    <property type="evidence" value="ECO:0007669"/>
    <property type="project" value="InterPro"/>
</dbReference>
<dbReference type="GeneID" id="70240683"/>
<accession>A0AAD4L2P1</accession>
<evidence type="ECO:0000256" key="6">
    <source>
        <dbReference type="SAM" id="MobiDB-lite"/>
    </source>
</evidence>
<comment type="subcellular location">
    <subcellularLocation>
        <location evidence="1">Membrane</location>
        <topology evidence="1">Multi-pass membrane protein</topology>
    </subcellularLocation>
</comment>
<feature type="transmembrane region" description="Helical" evidence="7">
    <location>
        <begin position="85"/>
        <end position="104"/>
    </location>
</feature>
<evidence type="ECO:0000259" key="8">
    <source>
        <dbReference type="PROSITE" id="PS50850"/>
    </source>
</evidence>
<evidence type="ECO:0000256" key="2">
    <source>
        <dbReference type="ARBA" id="ARBA00007520"/>
    </source>
</evidence>
<comment type="caution">
    <text evidence="9">The sequence shown here is derived from an EMBL/GenBank/DDBJ whole genome shotgun (WGS) entry which is preliminary data.</text>
</comment>
<feature type="region of interest" description="Disordered" evidence="6">
    <location>
        <begin position="547"/>
        <end position="567"/>
    </location>
</feature>
<dbReference type="GO" id="GO:0005886">
    <property type="term" value="C:plasma membrane"/>
    <property type="evidence" value="ECO:0007669"/>
    <property type="project" value="TreeGrafter"/>
</dbReference>
<keyword evidence="3 7" id="KW-0812">Transmembrane</keyword>
<dbReference type="EMBL" id="JAJTJA010000001">
    <property type="protein sequence ID" value="KAH8705495.1"/>
    <property type="molecule type" value="Genomic_DNA"/>
</dbReference>
<evidence type="ECO:0000313" key="10">
    <source>
        <dbReference type="Proteomes" id="UP001201262"/>
    </source>
</evidence>
<dbReference type="InterPro" id="IPR011701">
    <property type="entry name" value="MFS"/>
</dbReference>
<evidence type="ECO:0000256" key="3">
    <source>
        <dbReference type="ARBA" id="ARBA00022692"/>
    </source>
</evidence>
<feature type="transmembrane region" description="Helical" evidence="7">
    <location>
        <begin position="173"/>
        <end position="192"/>
    </location>
</feature>
<feature type="transmembrane region" description="Helical" evidence="7">
    <location>
        <begin position="375"/>
        <end position="393"/>
    </location>
</feature>
<evidence type="ECO:0000256" key="5">
    <source>
        <dbReference type="ARBA" id="ARBA00023136"/>
    </source>
</evidence>
<organism evidence="9 10">
    <name type="scientific">Talaromyces proteolyticus</name>
    <dbReference type="NCBI Taxonomy" id="1131652"/>
    <lineage>
        <taxon>Eukaryota</taxon>
        <taxon>Fungi</taxon>
        <taxon>Dikarya</taxon>
        <taxon>Ascomycota</taxon>
        <taxon>Pezizomycotina</taxon>
        <taxon>Eurotiomycetes</taxon>
        <taxon>Eurotiomycetidae</taxon>
        <taxon>Eurotiales</taxon>
        <taxon>Trichocomaceae</taxon>
        <taxon>Talaromyces</taxon>
        <taxon>Talaromyces sect. Bacilispori</taxon>
    </lineage>
</organism>
<reference evidence="9" key="1">
    <citation type="submission" date="2021-12" db="EMBL/GenBank/DDBJ databases">
        <title>Convergent genome expansion in fungi linked to evolution of root-endophyte symbiosis.</title>
        <authorList>
            <consortium name="DOE Joint Genome Institute"/>
            <person name="Ke Y.-H."/>
            <person name="Bonito G."/>
            <person name="Liao H.-L."/>
            <person name="Looney B."/>
            <person name="Rojas-Flechas A."/>
            <person name="Nash J."/>
            <person name="Hameed K."/>
            <person name="Schadt C."/>
            <person name="Martin F."/>
            <person name="Crous P.W."/>
            <person name="Miettinen O."/>
            <person name="Magnuson J.K."/>
            <person name="Labbe J."/>
            <person name="Jacobson D."/>
            <person name="Doktycz M.J."/>
            <person name="Veneault-Fourrey C."/>
            <person name="Kuo A."/>
            <person name="Mondo S."/>
            <person name="Calhoun S."/>
            <person name="Riley R."/>
            <person name="Ohm R."/>
            <person name="LaButti K."/>
            <person name="Andreopoulos B."/>
            <person name="Pangilinan J."/>
            <person name="Nolan M."/>
            <person name="Tritt A."/>
            <person name="Clum A."/>
            <person name="Lipzen A."/>
            <person name="Daum C."/>
            <person name="Barry K."/>
            <person name="Grigoriev I.V."/>
            <person name="Vilgalys R."/>
        </authorList>
    </citation>
    <scope>NUCLEOTIDE SEQUENCE</scope>
    <source>
        <strain evidence="9">PMI_201</strain>
    </source>
</reference>
<feature type="transmembrane region" description="Helical" evidence="7">
    <location>
        <begin position="520"/>
        <end position="538"/>
    </location>
</feature>
<dbReference type="PANTHER" id="PTHR23501:SF158">
    <property type="entry name" value="TRANSPORTER, PUTATIVE (AFU_ORTHOLOGUE AFUA_5G14490)-RELATED"/>
    <property type="match status" value="1"/>
</dbReference>
<dbReference type="AlphaFoldDB" id="A0AAD4L2P1"/>
<keyword evidence="10" id="KW-1185">Reference proteome</keyword>
<dbReference type="InterPro" id="IPR020846">
    <property type="entry name" value="MFS_dom"/>
</dbReference>
<dbReference type="FunFam" id="1.20.1720.10:FF:000014">
    <property type="entry name" value="MFS drug transporter, putative"/>
    <property type="match status" value="1"/>
</dbReference>
<feature type="domain" description="Major facilitator superfamily (MFS) profile" evidence="8">
    <location>
        <begin position="51"/>
        <end position="543"/>
    </location>
</feature>
<dbReference type="RefSeq" id="XP_046078116.1">
    <property type="nucleotide sequence ID" value="XM_046210396.1"/>
</dbReference>
<dbReference type="PANTHER" id="PTHR23501">
    <property type="entry name" value="MAJOR FACILITATOR SUPERFAMILY"/>
    <property type="match status" value="1"/>
</dbReference>
<gene>
    <name evidence="9" type="ORF">BGW36DRAFT_286261</name>
</gene>
<feature type="transmembrane region" description="Helical" evidence="7">
    <location>
        <begin position="239"/>
        <end position="259"/>
    </location>
</feature>
<dbReference type="Proteomes" id="UP001201262">
    <property type="component" value="Unassembled WGS sequence"/>
</dbReference>
<keyword evidence="5 7" id="KW-0472">Membrane</keyword>
<feature type="transmembrane region" description="Helical" evidence="7">
    <location>
        <begin position="141"/>
        <end position="166"/>
    </location>
</feature>
<feature type="transmembrane region" description="Helical" evidence="7">
    <location>
        <begin position="271"/>
        <end position="290"/>
    </location>
</feature>
<evidence type="ECO:0000313" key="9">
    <source>
        <dbReference type="EMBL" id="KAH8705495.1"/>
    </source>
</evidence>
<feature type="transmembrane region" description="Helical" evidence="7">
    <location>
        <begin position="48"/>
        <end position="73"/>
    </location>
</feature>
<proteinExistence type="inferred from homology"/>
<dbReference type="CDD" id="cd17502">
    <property type="entry name" value="MFS_Azr1_MDR_like"/>
    <property type="match status" value="1"/>
</dbReference>
<feature type="transmembrane region" description="Helical" evidence="7">
    <location>
        <begin position="116"/>
        <end position="135"/>
    </location>
</feature>
<evidence type="ECO:0000256" key="1">
    <source>
        <dbReference type="ARBA" id="ARBA00004141"/>
    </source>
</evidence>
<sequence length="567" mass="60850">MPVRPGASNMILEEIQLAHVSSRISAAPDPTSQPQSEESELERGKFRVIAIFSALSLSCFIAALDQTIVSTIIPTIVSELHAPSGYVWVGGAYLLANAAAGNIWANLSDIWGRKPILLATAALFFGASIICAKSTDMTMMIVGRALQGVGGGGLLQLVIITISDLFSVRHRSLYFGLLECVWALAGAIGPLMGGALTEAVSWRWAYWINLPVAGTSIVLIFFFLDIHNPRTKFMDGIKAIDWTGSVSILGLTLMLLLGLNFGGSTFAWSSPQVICLIVLGSLMSLVFIYCEKKLAKYPLMPLSVFKTSSNVACFVIAFCQGAVFMGGEYYLPLYFQSTKAASPLQSGLLILPIVLMTAFSAALTGYLIHLTGRYVELLQFGNVMMTVGTGLYINFATESSLAKLILYQIVAGLGVGCLFTAPTIAMQANVSQSNTASATATLNFIRTLATAVSAVVGGVVFQNSMALRKPALLAAGLSANQTEAFAGEDATANVLLIESIADPVQRRAVRDAFSWSLRNLWIMYTCIAVISVVASMFVRKTHLSKDEEHTETKTGLTREKTDQINLS</sequence>
<dbReference type="Pfam" id="PF07690">
    <property type="entry name" value="MFS_1"/>
    <property type="match status" value="1"/>
</dbReference>
<dbReference type="Gene3D" id="1.20.1250.20">
    <property type="entry name" value="MFS general substrate transporter like domains"/>
    <property type="match status" value="1"/>
</dbReference>
<evidence type="ECO:0000256" key="7">
    <source>
        <dbReference type="SAM" id="Phobius"/>
    </source>
</evidence>
<dbReference type="InterPro" id="IPR036259">
    <property type="entry name" value="MFS_trans_sf"/>
</dbReference>
<feature type="transmembrane region" description="Helical" evidence="7">
    <location>
        <begin position="311"/>
        <end position="335"/>
    </location>
</feature>
<feature type="transmembrane region" description="Helical" evidence="7">
    <location>
        <begin position="440"/>
        <end position="461"/>
    </location>
</feature>
<dbReference type="SUPFAM" id="SSF103473">
    <property type="entry name" value="MFS general substrate transporter"/>
    <property type="match status" value="1"/>
</dbReference>
<comment type="similarity">
    <text evidence="2">Belongs to the major facilitator superfamily. TCR/Tet family.</text>
</comment>
<evidence type="ECO:0000256" key="4">
    <source>
        <dbReference type="ARBA" id="ARBA00022989"/>
    </source>
</evidence>
<dbReference type="PROSITE" id="PS50850">
    <property type="entry name" value="MFS"/>
    <property type="match status" value="1"/>
</dbReference>
<protein>
    <submittedName>
        <fullName evidence="9">MFS transporter</fullName>
    </submittedName>
</protein>
<feature type="transmembrane region" description="Helical" evidence="7">
    <location>
        <begin position="347"/>
        <end position="368"/>
    </location>
</feature>